<evidence type="ECO:0000313" key="7">
    <source>
        <dbReference type="Proteomes" id="UP000191154"/>
    </source>
</evidence>
<evidence type="ECO:0000256" key="4">
    <source>
        <dbReference type="SAM" id="SignalP"/>
    </source>
</evidence>
<feature type="chain" id="PRO_5012684442" evidence="4">
    <location>
        <begin position="20"/>
        <end position="320"/>
    </location>
</feature>
<gene>
    <name evidence="6" type="primary">mglB_12</name>
    <name evidence="6" type="ORF">CLOSAC_30870</name>
</gene>
<dbReference type="GO" id="GO:0030313">
    <property type="term" value="C:cell envelope"/>
    <property type="evidence" value="ECO:0007669"/>
    <property type="project" value="UniProtKB-SubCell"/>
</dbReference>
<dbReference type="GO" id="GO:0030246">
    <property type="term" value="F:carbohydrate binding"/>
    <property type="evidence" value="ECO:0007669"/>
    <property type="project" value="UniProtKB-ARBA"/>
</dbReference>
<evidence type="ECO:0000259" key="5">
    <source>
        <dbReference type="Pfam" id="PF13407"/>
    </source>
</evidence>
<dbReference type="InterPro" id="IPR025997">
    <property type="entry name" value="SBP_2_dom"/>
</dbReference>
<sequence>MKRILSMILASIMSMYLFAGCTERTNNRIDNNKKIKIGVCISNLNDKFMSYLIKEMKDYAQSLNNVEIEYVDAKIDSNTQLAQVENFISEGVDVLAVNPVDSNSTKSISDKANAAGIPIVSFNNNFEDSNDVVCSVDSDLKQSGLLEMESLAKKVNYKGNVAIIMGTMGQQGQRLRTQAIREIVSKYPDMKIVAEQTAGWNRAKGMALMESWIESGKDIDVVACEDDEMAIGALEAIEQSGKLGKITVGGIDATPDGLDYLKNGKLSVTVFPNVSDQSKAVLDNAIKIASGEKVEKEVSFPNELVTSENVEQYIAKWQNK</sequence>
<evidence type="ECO:0000256" key="2">
    <source>
        <dbReference type="ARBA" id="ARBA00007639"/>
    </source>
</evidence>
<dbReference type="PROSITE" id="PS51257">
    <property type="entry name" value="PROKAR_LIPOPROTEIN"/>
    <property type="match status" value="1"/>
</dbReference>
<dbReference type="Pfam" id="PF13407">
    <property type="entry name" value="Peripla_BP_4"/>
    <property type="match status" value="1"/>
</dbReference>
<dbReference type="RefSeq" id="WP_077866171.1">
    <property type="nucleotide sequence ID" value="NZ_LZYZ01000006.1"/>
</dbReference>
<dbReference type="EMBL" id="LZYZ01000006">
    <property type="protein sequence ID" value="OOM10466.1"/>
    <property type="molecule type" value="Genomic_DNA"/>
</dbReference>
<dbReference type="PANTHER" id="PTHR46847">
    <property type="entry name" value="D-ALLOSE-BINDING PERIPLASMIC PROTEIN-RELATED"/>
    <property type="match status" value="1"/>
</dbReference>
<comment type="subcellular location">
    <subcellularLocation>
        <location evidence="1">Cell envelope</location>
    </subcellularLocation>
</comment>
<evidence type="ECO:0000256" key="1">
    <source>
        <dbReference type="ARBA" id="ARBA00004196"/>
    </source>
</evidence>
<protein>
    <submittedName>
        <fullName evidence="6">D-galactose-binding periplasmic protein</fullName>
    </submittedName>
</protein>
<evidence type="ECO:0000313" key="6">
    <source>
        <dbReference type="EMBL" id="OOM10466.1"/>
    </source>
</evidence>
<dbReference type="SUPFAM" id="SSF53822">
    <property type="entry name" value="Periplasmic binding protein-like I"/>
    <property type="match status" value="1"/>
</dbReference>
<dbReference type="STRING" id="169679.CSACC_21940"/>
<reference evidence="6 7" key="1">
    <citation type="submission" date="2016-05" db="EMBL/GenBank/DDBJ databases">
        <title>Microbial solvent formation.</title>
        <authorList>
            <person name="Poehlein A."/>
            <person name="Montoya Solano J.D."/>
            <person name="Flitsch S."/>
            <person name="Krabben P."/>
            <person name="Duerre P."/>
            <person name="Daniel R."/>
        </authorList>
    </citation>
    <scope>NUCLEOTIDE SEQUENCE [LARGE SCALE GENOMIC DNA]</scope>
    <source>
        <strain evidence="6 7">L1-8</strain>
    </source>
</reference>
<dbReference type="AlphaFoldDB" id="A0A1S8N1S6"/>
<comment type="caution">
    <text evidence="6">The sequence shown here is derived from an EMBL/GenBank/DDBJ whole genome shotgun (WGS) entry which is preliminary data.</text>
</comment>
<dbReference type="Gene3D" id="3.40.50.2300">
    <property type="match status" value="2"/>
</dbReference>
<evidence type="ECO:0000256" key="3">
    <source>
        <dbReference type="ARBA" id="ARBA00022729"/>
    </source>
</evidence>
<accession>A0A1S8N1S6</accession>
<dbReference type="CDD" id="cd06301">
    <property type="entry name" value="PBP1_rhizopine_binding-like"/>
    <property type="match status" value="1"/>
</dbReference>
<feature type="domain" description="Periplasmic binding protein" evidence="5">
    <location>
        <begin position="37"/>
        <end position="293"/>
    </location>
</feature>
<keyword evidence="3 4" id="KW-0732">Signal</keyword>
<name>A0A1S8N1S6_CLOSA</name>
<organism evidence="6 7">
    <name type="scientific">Clostridium saccharobutylicum</name>
    <dbReference type="NCBI Taxonomy" id="169679"/>
    <lineage>
        <taxon>Bacteria</taxon>
        <taxon>Bacillati</taxon>
        <taxon>Bacillota</taxon>
        <taxon>Clostridia</taxon>
        <taxon>Eubacteriales</taxon>
        <taxon>Clostridiaceae</taxon>
        <taxon>Clostridium</taxon>
    </lineage>
</organism>
<dbReference type="InterPro" id="IPR028082">
    <property type="entry name" value="Peripla_BP_I"/>
</dbReference>
<dbReference type="Proteomes" id="UP000191154">
    <property type="component" value="Unassembled WGS sequence"/>
</dbReference>
<proteinExistence type="inferred from homology"/>
<dbReference type="PANTHER" id="PTHR46847:SF1">
    <property type="entry name" value="D-ALLOSE-BINDING PERIPLASMIC PROTEIN-RELATED"/>
    <property type="match status" value="1"/>
</dbReference>
<comment type="similarity">
    <text evidence="2">Belongs to the bacterial solute-binding protein 2 family.</text>
</comment>
<feature type="signal peptide" evidence="4">
    <location>
        <begin position="1"/>
        <end position="19"/>
    </location>
</feature>